<dbReference type="AlphaFoldDB" id="A0A165ILW9"/>
<sequence length="53" mass="6188">MFVEFSVDSCRTSSDHDVDRSDLGLDKLRDGRTGDGELELQDTLRRRPRAYNW</sequence>
<organism evidence="3 4">
    <name type="scientific">Exidia glandulosa HHB12029</name>
    <dbReference type="NCBI Taxonomy" id="1314781"/>
    <lineage>
        <taxon>Eukaryota</taxon>
        <taxon>Fungi</taxon>
        <taxon>Dikarya</taxon>
        <taxon>Basidiomycota</taxon>
        <taxon>Agaricomycotina</taxon>
        <taxon>Agaricomycetes</taxon>
        <taxon>Auriculariales</taxon>
        <taxon>Exidiaceae</taxon>
        <taxon>Exidia</taxon>
    </lineage>
</organism>
<feature type="region of interest" description="Disordered" evidence="1">
    <location>
        <begin position="1"/>
        <end position="20"/>
    </location>
</feature>
<evidence type="ECO:0000313" key="4">
    <source>
        <dbReference type="Proteomes" id="UP000077266"/>
    </source>
</evidence>
<evidence type="ECO:0000313" key="3">
    <source>
        <dbReference type="EMBL" id="KZV93585.1"/>
    </source>
</evidence>
<protein>
    <submittedName>
        <fullName evidence="3">Uncharacterized protein</fullName>
    </submittedName>
</protein>
<proteinExistence type="predicted"/>
<dbReference type="EMBL" id="KV425987">
    <property type="protein sequence ID" value="KZV93585.1"/>
    <property type="molecule type" value="Genomic_DNA"/>
</dbReference>
<gene>
    <name evidence="3" type="ORF">EXIGLDRAFT_716954</name>
    <name evidence="2" type="ORF">EXIGLDRAFT_722499</name>
</gene>
<name>A0A165ILW9_EXIGL</name>
<dbReference type="EMBL" id="KV426095">
    <property type="protein sequence ID" value="KZV88613.1"/>
    <property type="molecule type" value="Genomic_DNA"/>
</dbReference>
<keyword evidence="4" id="KW-1185">Reference proteome</keyword>
<evidence type="ECO:0000313" key="2">
    <source>
        <dbReference type="EMBL" id="KZV88613.1"/>
    </source>
</evidence>
<evidence type="ECO:0000256" key="1">
    <source>
        <dbReference type="SAM" id="MobiDB-lite"/>
    </source>
</evidence>
<reference evidence="3 4" key="1">
    <citation type="journal article" date="2016" name="Mol. Biol. Evol.">
        <title>Comparative Genomics of Early-Diverging Mushroom-Forming Fungi Provides Insights into the Origins of Lignocellulose Decay Capabilities.</title>
        <authorList>
            <person name="Nagy L.G."/>
            <person name="Riley R."/>
            <person name="Tritt A."/>
            <person name="Adam C."/>
            <person name="Daum C."/>
            <person name="Floudas D."/>
            <person name="Sun H."/>
            <person name="Yadav J.S."/>
            <person name="Pangilinan J."/>
            <person name="Larsson K.H."/>
            <person name="Matsuura K."/>
            <person name="Barry K."/>
            <person name="Labutti K."/>
            <person name="Kuo R."/>
            <person name="Ohm R.A."/>
            <person name="Bhattacharya S.S."/>
            <person name="Shirouzu T."/>
            <person name="Yoshinaga Y."/>
            <person name="Martin F.M."/>
            <person name="Grigoriev I.V."/>
            <person name="Hibbett D.S."/>
        </authorList>
    </citation>
    <scope>NUCLEOTIDE SEQUENCE [LARGE SCALE GENOMIC DNA]</scope>
    <source>
        <strain evidence="3 4">HHB12029</strain>
    </source>
</reference>
<dbReference type="Proteomes" id="UP000077266">
    <property type="component" value="Unassembled WGS sequence"/>
</dbReference>
<accession>A0A165ILW9</accession>